<proteinExistence type="predicted"/>
<gene>
    <name evidence="2" type="ORF">HMPREF1074_02274</name>
</gene>
<sequence>MTVIGFVKDFRLKRVAQLLVKNQLDINKIGYMAGYSERRAISAII</sequence>
<evidence type="ECO:0000313" key="2">
    <source>
        <dbReference type="EMBL" id="EIY86394.1"/>
    </source>
</evidence>
<dbReference type="Proteomes" id="UP000003566">
    <property type="component" value="Unassembled WGS sequence"/>
</dbReference>
<dbReference type="PATRIC" id="fig|997892.3.peg.2335"/>
<dbReference type="EMBL" id="AGXE01000013">
    <property type="protein sequence ID" value="EIY86394.1"/>
    <property type="molecule type" value="Genomic_DNA"/>
</dbReference>
<comment type="caution">
    <text evidence="2">The sequence shown here is derived from an EMBL/GenBank/DDBJ whole genome shotgun (WGS) entry which is preliminary data.</text>
</comment>
<dbReference type="PROSITE" id="PS01124">
    <property type="entry name" value="HTH_ARAC_FAMILY_2"/>
    <property type="match status" value="1"/>
</dbReference>
<feature type="domain" description="HTH araC/xylS-type" evidence="1">
    <location>
        <begin position="1"/>
        <end position="45"/>
    </location>
</feature>
<name>I9JHY9_9BACE</name>
<dbReference type="AlphaFoldDB" id="I9JHY9"/>
<accession>I9JHY9</accession>
<dbReference type="InterPro" id="IPR018060">
    <property type="entry name" value="HTH_AraC"/>
</dbReference>
<dbReference type="GO" id="GO:0043565">
    <property type="term" value="F:sequence-specific DNA binding"/>
    <property type="evidence" value="ECO:0007669"/>
    <property type="project" value="InterPro"/>
</dbReference>
<dbReference type="HOGENOM" id="CLU_3196531_0_0_10"/>
<evidence type="ECO:0000259" key="1">
    <source>
        <dbReference type="PROSITE" id="PS01124"/>
    </source>
</evidence>
<reference evidence="2 3" key="1">
    <citation type="submission" date="2012-02" db="EMBL/GenBank/DDBJ databases">
        <title>The Genome Sequence of Bacteroides xylanisolvens CL03T12C04.</title>
        <authorList>
            <consortium name="The Broad Institute Genome Sequencing Platform"/>
            <person name="Earl A."/>
            <person name="Ward D."/>
            <person name="Feldgarden M."/>
            <person name="Gevers D."/>
            <person name="Zitomersky N.L."/>
            <person name="Coyne M.J."/>
            <person name="Comstock L.E."/>
            <person name="Young S.K."/>
            <person name="Zeng Q."/>
            <person name="Gargeya S."/>
            <person name="Fitzgerald M."/>
            <person name="Haas B."/>
            <person name="Abouelleil A."/>
            <person name="Alvarado L."/>
            <person name="Arachchi H.M."/>
            <person name="Berlin A."/>
            <person name="Chapman S.B."/>
            <person name="Gearin G."/>
            <person name="Goldberg J."/>
            <person name="Griggs A."/>
            <person name="Gujja S."/>
            <person name="Hansen M."/>
            <person name="Heiman D."/>
            <person name="Howarth C."/>
            <person name="Larimer J."/>
            <person name="Lui A."/>
            <person name="MacDonald P.J.P."/>
            <person name="McCowen C."/>
            <person name="Montmayeur A."/>
            <person name="Murphy C."/>
            <person name="Neiman D."/>
            <person name="Pearson M."/>
            <person name="Priest M."/>
            <person name="Roberts A."/>
            <person name="Saif S."/>
            <person name="Shea T."/>
            <person name="Sisk P."/>
            <person name="Stolte C."/>
            <person name="Sykes S."/>
            <person name="Wortman J."/>
            <person name="Nusbaum C."/>
            <person name="Birren B."/>
        </authorList>
    </citation>
    <scope>NUCLEOTIDE SEQUENCE [LARGE SCALE GENOMIC DNA]</scope>
    <source>
        <strain evidence="2 3">CL03T12C04</strain>
    </source>
</reference>
<evidence type="ECO:0000313" key="3">
    <source>
        <dbReference type="Proteomes" id="UP000003566"/>
    </source>
</evidence>
<dbReference type="GO" id="GO:0003700">
    <property type="term" value="F:DNA-binding transcription factor activity"/>
    <property type="evidence" value="ECO:0007669"/>
    <property type="project" value="InterPro"/>
</dbReference>
<dbReference type="Gene3D" id="1.10.10.60">
    <property type="entry name" value="Homeodomain-like"/>
    <property type="match status" value="1"/>
</dbReference>
<organism evidence="2 3">
    <name type="scientific">Bacteroides xylanisolvens CL03T12C04</name>
    <dbReference type="NCBI Taxonomy" id="997892"/>
    <lineage>
        <taxon>Bacteria</taxon>
        <taxon>Pseudomonadati</taxon>
        <taxon>Bacteroidota</taxon>
        <taxon>Bacteroidia</taxon>
        <taxon>Bacteroidales</taxon>
        <taxon>Bacteroidaceae</taxon>
        <taxon>Bacteroides</taxon>
    </lineage>
</organism>
<protein>
    <recommendedName>
        <fullName evidence="1">HTH araC/xylS-type domain-containing protein</fullName>
    </recommendedName>
</protein>